<organism evidence="1 2">
    <name type="scientific">Auriscalpium vulgare</name>
    <dbReference type="NCBI Taxonomy" id="40419"/>
    <lineage>
        <taxon>Eukaryota</taxon>
        <taxon>Fungi</taxon>
        <taxon>Dikarya</taxon>
        <taxon>Basidiomycota</taxon>
        <taxon>Agaricomycotina</taxon>
        <taxon>Agaricomycetes</taxon>
        <taxon>Russulales</taxon>
        <taxon>Auriscalpiaceae</taxon>
        <taxon>Auriscalpium</taxon>
    </lineage>
</organism>
<keyword evidence="2" id="KW-1185">Reference proteome</keyword>
<evidence type="ECO:0000313" key="2">
    <source>
        <dbReference type="Proteomes" id="UP000814033"/>
    </source>
</evidence>
<accession>A0ACB8SB89</accession>
<reference evidence="1" key="2">
    <citation type="journal article" date="2022" name="New Phytol.">
        <title>Evolutionary transition to the ectomycorrhizal habit in the genomes of a hyperdiverse lineage of mushroom-forming fungi.</title>
        <authorList>
            <person name="Looney B."/>
            <person name="Miyauchi S."/>
            <person name="Morin E."/>
            <person name="Drula E."/>
            <person name="Courty P.E."/>
            <person name="Kohler A."/>
            <person name="Kuo A."/>
            <person name="LaButti K."/>
            <person name="Pangilinan J."/>
            <person name="Lipzen A."/>
            <person name="Riley R."/>
            <person name="Andreopoulos W."/>
            <person name="He G."/>
            <person name="Johnson J."/>
            <person name="Nolan M."/>
            <person name="Tritt A."/>
            <person name="Barry K.W."/>
            <person name="Grigoriev I.V."/>
            <person name="Nagy L.G."/>
            <person name="Hibbett D."/>
            <person name="Henrissat B."/>
            <person name="Matheny P.B."/>
            <person name="Labbe J."/>
            <person name="Martin F.M."/>
        </authorList>
    </citation>
    <scope>NUCLEOTIDE SEQUENCE</scope>
    <source>
        <strain evidence="1">FP105234-sp</strain>
    </source>
</reference>
<name>A0ACB8SB89_9AGAM</name>
<protein>
    <submittedName>
        <fullName evidence="1">Uncharacterized protein</fullName>
    </submittedName>
</protein>
<evidence type="ECO:0000313" key="1">
    <source>
        <dbReference type="EMBL" id="KAI0053764.1"/>
    </source>
</evidence>
<sequence length="897" mass="95807">MADSFADLWNSTAPTKPAQPPPKLGSAPSQSSGTRRPQYDAFSMLAAASSASPSPRAVTPASIGKTPSPNHGTRSSVAPSGDAFGSLLSGTFGGGSSNANLTIAERAARAEAERQAAHVQRQQAAKQQSTAWQGLDALASAPKLSTSPAPPPDDDWLFGSAPPVQSATNSSVAADDLLASPPKNRSSSPHLDDDWLFGSAPPTKAAAPAPKPHVAQEDDGWGLDEFVSRPKQRPSRSSPPSNTKSLFDHFDAESEPAAPVPSRPATRGSVLSRSNTPGDFDFGDRENALLDDDSDDADDILGNLSRPVDDAPRRPSAPPSGRQSRAPSPPPHVIGQIVEMGFTPQQARVALAATETGLDVQAALETLLSNGAASTPEPSESRRPQRQSARRRERYDESDDERSHARTEGQRRRSSASTRPPGDSPPAGAQNYQQQADKIIAQASEIGLNVFSKANAFWKEGKTRVQKAYEERAASSRSNSAGARADGRPRWMQEALDRDEAAQRERRESEPSDEIIPPKPSQPRRPKPETQAAHVPEVKTGDLFSDDSPKAYVSPYRRGKPVSAQPSSSASTLALRSSSPPRLIQRKTVSAAKHAIATSAKHKASGTEMFKLGRYAEAEAAYSAAISQLPDSHLLLVPLLNNRALTRIKTGDASGAIEDCTTVIGIIGASYHPAKEAKVTSESDGAGVDLADALVKARRRRAEAYEGKEKWDLARQDWESVSGLDFAGRQRSEAASGAARCRKMLTANADGPSTSAPAQPRPAKPAARPPPRRGPTPPSEAVNRLKQANKDAEAEDQLRFELKDSVDARLGAWKKGKETNIRALVASLDTVLWPELGLQKVGMAELVTPNQVKIRYTKAIAKLHPDKLNANNTTLEQRMIANGVFGALNEAWIAFKP</sequence>
<dbReference type="EMBL" id="MU275839">
    <property type="protein sequence ID" value="KAI0053764.1"/>
    <property type="molecule type" value="Genomic_DNA"/>
</dbReference>
<comment type="caution">
    <text evidence="1">The sequence shown here is derived from an EMBL/GenBank/DDBJ whole genome shotgun (WGS) entry which is preliminary data.</text>
</comment>
<gene>
    <name evidence="1" type="ORF">FA95DRAFT_1579387</name>
</gene>
<reference evidence="1" key="1">
    <citation type="submission" date="2021-02" db="EMBL/GenBank/DDBJ databases">
        <authorList>
            <consortium name="DOE Joint Genome Institute"/>
            <person name="Ahrendt S."/>
            <person name="Looney B.P."/>
            <person name="Miyauchi S."/>
            <person name="Morin E."/>
            <person name="Drula E."/>
            <person name="Courty P.E."/>
            <person name="Chicoki N."/>
            <person name="Fauchery L."/>
            <person name="Kohler A."/>
            <person name="Kuo A."/>
            <person name="Labutti K."/>
            <person name="Pangilinan J."/>
            <person name="Lipzen A."/>
            <person name="Riley R."/>
            <person name="Andreopoulos W."/>
            <person name="He G."/>
            <person name="Johnson J."/>
            <person name="Barry K.W."/>
            <person name="Grigoriev I.V."/>
            <person name="Nagy L."/>
            <person name="Hibbett D."/>
            <person name="Henrissat B."/>
            <person name="Matheny P.B."/>
            <person name="Labbe J."/>
            <person name="Martin F."/>
        </authorList>
    </citation>
    <scope>NUCLEOTIDE SEQUENCE</scope>
    <source>
        <strain evidence="1">FP105234-sp</strain>
    </source>
</reference>
<dbReference type="Proteomes" id="UP000814033">
    <property type="component" value="Unassembled WGS sequence"/>
</dbReference>
<proteinExistence type="predicted"/>